<proteinExistence type="predicted"/>
<comment type="caution">
    <text evidence="1">The sequence shown here is derived from an EMBL/GenBank/DDBJ whole genome shotgun (WGS) entry which is preliminary data.</text>
</comment>
<protein>
    <submittedName>
        <fullName evidence="1">Uncharacterized protein</fullName>
    </submittedName>
</protein>
<dbReference type="InterPro" id="IPR029016">
    <property type="entry name" value="GAF-like_dom_sf"/>
</dbReference>
<organism evidence="1 2">
    <name type="scientific">Candidatus Carbonibacillus altaicus</name>
    <dbReference type="NCBI Taxonomy" id="2163959"/>
    <lineage>
        <taxon>Bacteria</taxon>
        <taxon>Bacillati</taxon>
        <taxon>Bacillota</taxon>
        <taxon>Bacilli</taxon>
        <taxon>Bacillales</taxon>
        <taxon>Candidatus Carbonibacillus</taxon>
    </lineage>
</organism>
<dbReference type="EMBL" id="PEBX01000222">
    <property type="protein sequence ID" value="PTQ55045.1"/>
    <property type="molecule type" value="Genomic_DNA"/>
</dbReference>
<gene>
    <name evidence="1" type="ORF">BSOLF_0801</name>
</gene>
<evidence type="ECO:0000313" key="2">
    <source>
        <dbReference type="Proteomes" id="UP000244338"/>
    </source>
</evidence>
<evidence type="ECO:0000313" key="1">
    <source>
        <dbReference type="EMBL" id="PTQ55045.1"/>
    </source>
</evidence>
<sequence length="209" mass="24288">MQTSSTHHNIPVPWQAWREQIEIDIAEWNKTWEAFKKDNLEKNFSLCQYPKIQLSLDDFVRTFWAYTDLINHVESKLNVLQSIPAAQQVVMFITTPYLATLRMIGQKKALETWYHVGIRLGMYFSMENIGLHAINLAELTKKPRIVKGLEHSCRFFHDAWSIGIPLHNHEGEIIAYLGLMGSLDHDPDIIFSYLYSIQSTLGNLKLRDN</sequence>
<dbReference type="AlphaFoldDB" id="A0A2R6XX98"/>
<name>A0A2R6XX98_9BACL</name>
<reference evidence="2" key="1">
    <citation type="journal article" date="2018" name="Sci. Rep.">
        <title>Lignite coal burning seam in the remote Altai Mountains harbors a hydrogen-driven thermophilic microbial community.</title>
        <authorList>
            <person name="Kadnikov V.V."/>
            <person name="Mardanov A.V."/>
            <person name="Ivasenko D.A."/>
            <person name="Antsiferov D.V."/>
            <person name="Beletsky A.V."/>
            <person name="Karnachuk O.V."/>
            <person name="Ravin N.V."/>
        </authorList>
    </citation>
    <scope>NUCLEOTIDE SEQUENCE [LARGE SCALE GENOMIC DNA]</scope>
</reference>
<dbReference type="Proteomes" id="UP000244338">
    <property type="component" value="Unassembled WGS sequence"/>
</dbReference>
<dbReference type="Gene3D" id="3.30.450.40">
    <property type="match status" value="1"/>
</dbReference>
<accession>A0A2R6XX98</accession>